<dbReference type="EMBL" id="UZAU01000681">
    <property type="status" value="NOT_ANNOTATED_CDS"/>
    <property type="molecule type" value="Genomic_DNA"/>
</dbReference>
<reference evidence="1" key="1">
    <citation type="submission" date="2018-11" db="EMBL/GenBank/DDBJ databases">
        <authorList>
            <person name="Grassa J C."/>
        </authorList>
    </citation>
    <scope>NUCLEOTIDE SEQUENCE [LARGE SCALE GENOMIC DNA]</scope>
</reference>
<dbReference type="OMA" id="VCKISTY"/>
<evidence type="ECO:0008006" key="3">
    <source>
        <dbReference type="Google" id="ProtNLM"/>
    </source>
</evidence>
<keyword evidence="2" id="KW-1185">Reference proteome</keyword>
<protein>
    <recommendedName>
        <fullName evidence="3">Retrovirus-related Pol polyprotein from transposon TNT 1-94</fullName>
    </recommendedName>
</protein>
<dbReference type="Proteomes" id="UP000596661">
    <property type="component" value="Chromosome 8"/>
</dbReference>
<dbReference type="Gramene" id="evm.model.08.229">
    <property type="protein sequence ID" value="cds.evm.model.08.229"/>
    <property type="gene ID" value="evm.TU.08.229"/>
</dbReference>
<dbReference type="EnsemblPlants" id="evm.model.08.229">
    <property type="protein sequence ID" value="cds.evm.model.08.229"/>
    <property type="gene ID" value="evm.TU.08.229"/>
</dbReference>
<organism evidence="1 2">
    <name type="scientific">Cannabis sativa</name>
    <name type="common">Hemp</name>
    <name type="synonym">Marijuana</name>
    <dbReference type="NCBI Taxonomy" id="3483"/>
    <lineage>
        <taxon>Eukaryota</taxon>
        <taxon>Viridiplantae</taxon>
        <taxon>Streptophyta</taxon>
        <taxon>Embryophyta</taxon>
        <taxon>Tracheophyta</taxon>
        <taxon>Spermatophyta</taxon>
        <taxon>Magnoliopsida</taxon>
        <taxon>eudicotyledons</taxon>
        <taxon>Gunneridae</taxon>
        <taxon>Pentapetalae</taxon>
        <taxon>rosids</taxon>
        <taxon>fabids</taxon>
        <taxon>Rosales</taxon>
        <taxon>Cannabaceae</taxon>
        <taxon>Cannabis</taxon>
    </lineage>
</organism>
<sequence length="102" mass="11980">MAATEAVKETLWLKGLAKELGLEIGEIIMYCDNQFAQYLMNKPMFYKRSKHMVIKLYFIRDVITKKEVAVKKNSTHDNLANMFTKSVTCEKFKHYLKLLNIE</sequence>
<reference evidence="1" key="2">
    <citation type="submission" date="2021-03" db="UniProtKB">
        <authorList>
            <consortium name="EnsemblPlants"/>
        </authorList>
    </citation>
    <scope>IDENTIFICATION</scope>
</reference>
<dbReference type="CDD" id="cd09272">
    <property type="entry name" value="RNase_HI_RT_Ty1"/>
    <property type="match status" value="1"/>
</dbReference>
<accession>A0A803QAK8</accession>
<evidence type="ECO:0000313" key="1">
    <source>
        <dbReference type="EnsemblPlants" id="cds.evm.model.08.229"/>
    </source>
</evidence>
<dbReference type="AlphaFoldDB" id="A0A803QAK8"/>
<evidence type="ECO:0000313" key="2">
    <source>
        <dbReference type="Proteomes" id="UP000596661"/>
    </source>
</evidence>
<proteinExistence type="predicted"/>
<name>A0A803QAK8_CANSA</name>